<evidence type="ECO:0000256" key="1">
    <source>
        <dbReference type="SAM" id="MobiDB-lite"/>
    </source>
</evidence>
<reference evidence="2 4" key="1">
    <citation type="journal article" date="2019" name="Sci. Rep.">
        <title>Orb-weaving spider Araneus ventricosus genome elucidates the spidroin gene catalogue.</title>
        <authorList>
            <person name="Kono N."/>
            <person name="Nakamura H."/>
            <person name="Ohtoshi R."/>
            <person name="Moran D.A.P."/>
            <person name="Shinohara A."/>
            <person name="Yoshida Y."/>
            <person name="Fujiwara M."/>
            <person name="Mori M."/>
            <person name="Tomita M."/>
            <person name="Arakawa K."/>
        </authorList>
    </citation>
    <scope>NUCLEOTIDE SEQUENCE [LARGE SCALE GENOMIC DNA]</scope>
</reference>
<keyword evidence="4" id="KW-1185">Reference proteome</keyword>
<evidence type="ECO:0000313" key="4">
    <source>
        <dbReference type="Proteomes" id="UP000499080"/>
    </source>
</evidence>
<sequence length="127" mass="14335">MDTSPVAPIRKRRRPPKITVPPVPQTKNLQVCQKLLLKPQPGPSSRGPAFIQNDSSENLDDAVIINEINRRRNQRYNTEEITFQARIEPEQIPPRLQTTPLVAAVEAVRSLVVVGWFRFNGARAIFG</sequence>
<proteinExistence type="predicted"/>
<dbReference type="AlphaFoldDB" id="A0A4Y2BET3"/>
<dbReference type="OrthoDB" id="6437298at2759"/>
<feature type="region of interest" description="Disordered" evidence="1">
    <location>
        <begin position="1"/>
        <end position="24"/>
    </location>
</feature>
<dbReference type="EMBL" id="BGPR01092142">
    <property type="protein sequence ID" value="GBM26075.1"/>
    <property type="molecule type" value="Genomic_DNA"/>
</dbReference>
<name>A0A4Y2BET3_ARAVE</name>
<gene>
    <name evidence="3" type="ORF">AVEN_191381_1</name>
    <name evidence="2" type="ORF">AVEN_235871_1</name>
</gene>
<organism evidence="2 4">
    <name type="scientific">Araneus ventricosus</name>
    <name type="common">Orbweaver spider</name>
    <name type="synonym">Epeira ventricosa</name>
    <dbReference type="NCBI Taxonomy" id="182803"/>
    <lineage>
        <taxon>Eukaryota</taxon>
        <taxon>Metazoa</taxon>
        <taxon>Ecdysozoa</taxon>
        <taxon>Arthropoda</taxon>
        <taxon>Chelicerata</taxon>
        <taxon>Arachnida</taxon>
        <taxon>Araneae</taxon>
        <taxon>Araneomorphae</taxon>
        <taxon>Entelegynae</taxon>
        <taxon>Araneoidea</taxon>
        <taxon>Araneidae</taxon>
        <taxon>Araneus</taxon>
    </lineage>
</organism>
<dbReference type="EMBL" id="BGPR01159367">
    <property type="protein sequence ID" value="GBL89885.1"/>
    <property type="molecule type" value="Genomic_DNA"/>
</dbReference>
<protein>
    <submittedName>
        <fullName evidence="2">Uncharacterized protein</fullName>
    </submittedName>
</protein>
<comment type="caution">
    <text evidence="2">The sequence shown here is derived from an EMBL/GenBank/DDBJ whole genome shotgun (WGS) entry which is preliminary data.</text>
</comment>
<evidence type="ECO:0000313" key="3">
    <source>
        <dbReference type="EMBL" id="GBM26075.1"/>
    </source>
</evidence>
<evidence type="ECO:0000313" key="2">
    <source>
        <dbReference type="EMBL" id="GBL89885.1"/>
    </source>
</evidence>
<accession>A0A4Y2BET3</accession>
<dbReference type="Proteomes" id="UP000499080">
    <property type="component" value="Unassembled WGS sequence"/>
</dbReference>